<dbReference type="AlphaFoldDB" id="A0A1R1PTU4"/>
<dbReference type="EMBL" id="LSSK01000216">
    <property type="protein sequence ID" value="OMH84312.1"/>
    <property type="molecule type" value="Genomic_DNA"/>
</dbReference>
<keyword evidence="2" id="KW-1185">Reference proteome</keyword>
<comment type="caution">
    <text evidence="1">The sequence shown here is derived from an EMBL/GenBank/DDBJ whole genome shotgun (WGS) entry which is preliminary data.</text>
</comment>
<evidence type="ECO:0000313" key="1">
    <source>
        <dbReference type="EMBL" id="OMH84312.1"/>
    </source>
</evidence>
<name>A0A1R1PTU4_ZANCU</name>
<proteinExistence type="predicted"/>
<gene>
    <name evidence="1" type="ORF">AX774_g2170</name>
</gene>
<dbReference type="Proteomes" id="UP000188320">
    <property type="component" value="Unassembled WGS sequence"/>
</dbReference>
<accession>A0A1R1PTU4</accession>
<organism evidence="1 2">
    <name type="scientific">Zancudomyces culisetae</name>
    <name type="common">Gut fungus</name>
    <name type="synonym">Smittium culisetae</name>
    <dbReference type="NCBI Taxonomy" id="1213189"/>
    <lineage>
        <taxon>Eukaryota</taxon>
        <taxon>Fungi</taxon>
        <taxon>Fungi incertae sedis</taxon>
        <taxon>Zoopagomycota</taxon>
        <taxon>Kickxellomycotina</taxon>
        <taxon>Harpellomycetes</taxon>
        <taxon>Harpellales</taxon>
        <taxon>Legeriomycetaceae</taxon>
        <taxon>Zancudomyces</taxon>
    </lineage>
</organism>
<reference evidence="2" key="1">
    <citation type="submission" date="2017-01" db="EMBL/GenBank/DDBJ databases">
        <authorList>
            <person name="Wang Y."/>
            <person name="White M."/>
            <person name="Kvist S."/>
            <person name="Moncalvo J.-M."/>
        </authorList>
    </citation>
    <scope>NUCLEOTIDE SEQUENCE [LARGE SCALE GENOMIC DNA]</scope>
    <source>
        <strain evidence="2">COL-18-3</strain>
    </source>
</reference>
<sequence length="225" mass="25218">MKMLSPHDYNPWLIPNGSSYLKNACCHVPSNPKVHDPFLLSRIAAKKGLGTNQEPTSISANKTSKKRLIMAVDLKPIARESDELHLPLEGLSISTQPSEKYSAHNINYPTLDDDPKDFYVKVVDSGAHPQNIMLLKQCKQMVERAFYPILSTNATDMGKNQHPIFDQSLGFSNYREAFSSFNFTELLYNPTKQAQRNDATRGCESINKNHTYSSFDSVVDSTSCA</sequence>
<protein>
    <submittedName>
        <fullName evidence="1">Uncharacterized protein</fullName>
    </submittedName>
</protein>
<evidence type="ECO:0000313" key="2">
    <source>
        <dbReference type="Proteomes" id="UP000188320"/>
    </source>
</evidence>